<accession>A0A6J7DC79</accession>
<proteinExistence type="predicted"/>
<evidence type="ECO:0000313" key="1">
    <source>
        <dbReference type="EMBL" id="CAB4749271.1"/>
    </source>
</evidence>
<gene>
    <name evidence="1" type="ORF">UFOPK2822_00708</name>
    <name evidence="2" type="ORF">UFOPK3346_00853</name>
    <name evidence="3" type="ORF">UFOPK4308_01143</name>
</gene>
<dbReference type="AlphaFoldDB" id="A0A6J7DC79"/>
<dbReference type="PANTHER" id="PTHR34724">
    <property type="entry name" value="OS12G0596101 PROTEIN"/>
    <property type="match status" value="1"/>
</dbReference>
<sequence length="60" mass="6450">MCSKTTCRKCGKPTWSGCGNHIEQALYGIPKSQRCSCDKNAQTTPAPGNGNFFTRLLGGK</sequence>
<dbReference type="PANTHER" id="PTHR34724:SF2">
    <property type="entry name" value="OS12G0596101 PROTEIN"/>
    <property type="match status" value="1"/>
</dbReference>
<dbReference type="EMBL" id="CAFBQL010000008">
    <property type="protein sequence ID" value="CAB5061793.1"/>
    <property type="molecule type" value="Genomic_DNA"/>
</dbReference>
<dbReference type="EMBL" id="CAEZZC010000008">
    <property type="protein sequence ID" value="CAB4749271.1"/>
    <property type="molecule type" value="Genomic_DNA"/>
</dbReference>
<evidence type="ECO:0000313" key="2">
    <source>
        <dbReference type="EMBL" id="CAB4867961.1"/>
    </source>
</evidence>
<dbReference type="EMBL" id="CAFBLE010000006">
    <property type="protein sequence ID" value="CAB4867961.1"/>
    <property type="molecule type" value="Genomic_DNA"/>
</dbReference>
<evidence type="ECO:0000313" key="3">
    <source>
        <dbReference type="EMBL" id="CAB5061793.1"/>
    </source>
</evidence>
<protein>
    <submittedName>
        <fullName evidence="2">Unannotated protein</fullName>
    </submittedName>
</protein>
<reference evidence="2" key="1">
    <citation type="submission" date="2020-05" db="EMBL/GenBank/DDBJ databases">
        <authorList>
            <person name="Chiriac C."/>
            <person name="Salcher M."/>
            <person name="Ghai R."/>
            <person name="Kavagutti S V."/>
        </authorList>
    </citation>
    <scope>NUCLEOTIDE SEQUENCE</scope>
</reference>
<name>A0A6J7DC79_9ZZZZ</name>
<organism evidence="2">
    <name type="scientific">freshwater metagenome</name>
    <dbReference type="NCBI Taxonomy" id="449393"/>
    <lineage>
        <taxon>unclassified sequences</taxon>
        <taxon>metagenomes</taxon>
        <taxon>ecological metagenomes</taxon>
    </lineage>
</organism>